<evidence type="ECO:0000313" key="8">
    <source>
        <dbReference type="Proteomes" id="UP000694925"/>
    </source>
</evidence>
<dbReference type="Proteomes" id="UP000694925">
    <property type="component" value="Unplaced"/>
</dbReference>
<keyword evidence="5" id="KW-1133">Transmembrane helix</keyword>
<dbReference type="GO" id="GO:0008289">
    <property type="term" value="F:lipid binding"/>
    <property type="evidence" value="ECO:0007669"/>
    <property type="project" value="InterPro"/>
</dbReference>
<dbReference type="RefSeq" id="XP_026673753.1">
    <property type="nucleotide sequence ID" value="XM_026817952.1"/>
</dbReference>
<keyword evidence="2 5" id="KW-0812">Transmembrane</keyword>
<keyword evidence="3 5" id="KW-0472">Membrane</keyword>
<dbReference type="InterPro" id="IPR002913">
    <property type="entry name" value="START_lipid-bd_dom"/>
</dbReference>
<dbReference type="RefSeq" id="XP_026673754.1">
    <property type="nucleotide sequence ID" value="XM_026817953.1"/>
</dbReference>
<dbReference type="GO" id="GO:0005789">
    <property type="term" value="C:endoplasmic reticulum membrane"/>
    <property type="evidence" value="ECO:0007669"/>
    <property type="project" value="TreeGrafter"/>
</dbReference>
<evidence type="ECO:0000256" key="5">
    <source>
        <dbReference type="SAM" id="Phobius"/>
    </source>
</evidence>
<dbReference type="KEGG" id="ccal:108630363"/>
<feature type="compositionally biased region" description="Basic and acidic residues" evidence="4">
    <location>
        <begin position="228"/>
        <end position="240"/>
    </location>
</feature>
<feature type="transmembrane region" description="Helical" evidence="5">
    <location>
        <begin position="128"/>
        <end position="151"/>
    </location>
</feature>
<feature type="domain" description="START" evidence="6">
    <location>
        <begin position="286"/>
        <end position="474"/>
    </location>
</feature>
<dbReference type="RefSeq" id="XP_017889124.1">
    <property type="nucleotide sequence ID" value="XM_018033635.2"/>
</dbReference>
<evidence type="ECO:0000313" key="10">
    <source>
        <dbReference type="RefSeq" id="XP_026673752.1"/>
    </source>
</evidence>
<dbReference type="GO" id="GO:0031902">
    <property type="term" value="C:late endosome membrane"/>
    <property type="evidence" value="ECO:0007669"/>
    <property type="project" value="TreeGrafter"/>
</dbReference>
<feature type="region of interest" description="Disordered" evidence="4">
    <location>
        <begin position="206"/>
        <end position="246"/>
    </location>
</feature>
<dbReference type="RefSeq" id="XP_026673752.1">
    <property type="nucleotide sequence ID" value="XM_026817951.1"/>
</dbReference>
<dbReference type="PROSITE" id="PS50848">
    <property type="entry name" value="START"/>
    <property type="match status" value="1"/>
</dbReference>
<dbReference type="PANTHER" id="PTHR46121">
    <property type="entry name" value="STEROIDOGENIC ACUTE REGULATORY PROTEIN-LIKE"/>
    <property type="match status" value="1"/>
</dbReference>
<dbReference type="GO" id="GO:0005765">
    <property type="term" value="C:lysosomal membrane"/>
    <property type="evidence" value="ECO:0007669"/>
    <property type="project" value="TreeGrafter"/>
</dbReference>
<feature type="transmembrane region" description="Helical" evidence="5">
    <location>
        <begin position="157"/>
        <end position="176"/>
    </location>
</feature>
<evidence type="ECO:0000256" key="1">
    <source>
        <dbReference type="ARBA" id="ARBA00004141"/>
    </source>
</evidence>
<evidence type="ECO:0000259" key="6">
    <source>
        <dbReference type="PROSITE" id="PS50848"/>
    </source>
</evidence>
<feature type="compositionally biased region" description="Polar residues" evidence="4">
    <location>
        <begin position="207"/>
        <end position="222"/>
    </location>
</feature>
<comment type="subcellular location">
    <subcellularLocation>
        <location evidence="1">Membrane</location>
        <topology evidence="1">Multi-pass membrane protein</topology>
    </subcellularLocation>
</comment>
<evidence type="ECO:0000313" key="12">
    <source>
        <dbReference type="RefSeq" id="XP_026673754.1"/>
    </source>
</evidence>
<dbReference type="CTD" id="112046"/>
<dbReference type="GeneID" id="108630363"/>
<evidence type="ECO:0000256" key="4">
    <source>
        <dbReference type="SAM" id="MobiDB-lite"/>
    </source>
</evidence>
<protein>
    <submittedName>
        <fullName evidence="9 10">Steroidogenic acute regulatory protein-like</fullName>
    </submittedName>
</protein>
<evidence type="ECO:0000256" key="3">
    <source>
        <dbReference type="ARBA" id="ARBA00023136"/>
    </source>
</evidence>
<evidence type="ECO:0000256" key="2">
    <source>
        <dbReference type="ARBA" id="ARBA00022692"/>
    </source>
</evidence>
<sequence length="478" mass="55097">MAQNEREIRAAAESLLTGSINSQNSYSQRNIIPDMILNDLIAGAVHNERMSNVRRFFCLFVTFDLLLIFLMWLICTMIAGESLESAFMTQVVHYHIKTSLFDIVMAAICRFTILLLFYALLKLNHWIIVALTTAITCAFLIGKVFLFDWSICSQPVFQVLLILTSFILPWVEAWFFDIRVIPQEMQARNWIRNFVDNEREPLLRGVTSESRQHSSVDPTGTFFTPMDSPDHSDHEEDGFRRASGSRWTKANEAFPSKPLARLTSEMIEDYKRKANVLVQNCNDLLQSKDWQIENIMPNGDIIFYMDRPKEGKILKIVGIIEAQPSILVNRLFDEIETSPTWNRLVTESKKLQYIDENTDIVYQATSAQGGGLIGARDFVILRHRIQYGNYYINIGTSVPFTSLPNRRNVVRAENNLSCWAAEKLPNEDNKCRFTWIINTNLKGWIPQKIVDKSMSTALTDFMFYVRTYMDETRSSTDP</sequence>
<dbReference type="InterPro" id="IPR019498">
    <property type="entry name" value="MENTAL"/>
</dbReference>
<keyword evidence="8" id="KW-1185">Reference proteome</keyword>
<evidence type="ECO:0000313" key="11">
    <source>
        <dbReference type="RefSeq" id="XP_026673753.1"/>
    </source>
</evidence>
<dbReference type="Pfam" id="PF01852">
    <property type="entry name" value="START"/>
    <property type="match status" value="1"/>
</dbReference>
<feature type="transmembrane region" description="Helical" evidence="5">
    <location>
        <begin position="56"/>
        <end position="80"/>
    </location>
</feature>
<name>A0AAJ7S927_9HYME</name>
<dbReference type="InterPro" id="IPR023393">
    <property type="entry name" value="START-like_dom_sf"/>
</dbReference>
<dbReference type="InterPro" id="IPR000799">
    <property type="entry name" value="StAR-like"/>
</dbReference>
<dbReference type="Gene3D" id="3.30.530.20">
    <property type="match status" value="1"/>
</dbReference>
<feature type="transmembrane region" description="Helical" evidence="5">
    <location>
        <begin position="100"/>
        <end position="121"/>
    </location>
</feature>
<accession>A0AAJ7S927</accession>
<feature type="domain" description="MENTAL" evidence="7">
    <location>
        <begin position="50"/>
        <end position="223"/>
    </location>
</feature>
<dbReference type="GO" id="GO:0140284">
    <property type="term" value="C:endoplasmic reticulum-endosome membrane contact site"/>
    <property type="evidence" value="ECO:0007669"/>
    <property type="project" value="TreeGrafter"/>
</dbReference>
<evidence type="ECO:0000259" key="7">
    <source>
        <dbReference type="PROSITE" id="PS51439"/>
    </source>
</evidence>
<dbReference type="AlphaFoldDB" id="A0AAJ7S927"/>
<dbReference type="SUPFAM" id="SSF55961">
    <property type="entry name" value="Bet v1-like"/>
    <property type="match status" value="1"/>
</dbReference>
<dbReference type="InterPro" id="IPR051869">
    <property type="entry name" value="STARD3"/>
</dbReference>
<dbReference type="SMART" id="SM00234">
    <property type="entry name" value="START"/>
    <property type="match status" value="1"/>
</dbReference>
<dbReference type="PANTHER" id="PTHR46121:SF4">
    <property type="entry name" value="STEROIDOGENIC ACUTE REGULATORY PROTEIN-LIKE"/>
    <property type="match status" value="1"/>
</dbReference>
<organism evidence="8 11">
    <name type="scientific">Ceratina calcarata</name>
    <dbReference type="NCBI Taxonomy" id="156304"/>
    <lineage>
        <taxon>Eukaryota</taxon>
        <taxon>Metazoa</taxon>
        <taxon>Ecdysozoa</taxon>
        <taxon>Arthropoda</taxon>
        <taxon>Hexapoda</taxon>
        <taxon>Insecta</taxon>
        <taxon>Pterygota</taxon>
        <taxon>Neoptera</taxon>
        <taxon>Endopterygota</taxon>
        <taxon>Hymenoptera</taxon>
        <taxon>Apocrita</taxon>
        <taxon>Aculeata</taxon>
        <taxon>Apoidea</taxon>
        <taxon>Anthophila</taxon>
        <taxon>Apidae</taxon>
        <taxon>Ceratina</taxon>
        <taxon>Zadontomerus</taxon>
    </lineage>
</organism>
<dbReference type="PRINTS" id="PR00978">
    <property type="entry name" value="STARPROTEIN"/>
</dbReference>
<dbReference type="PROSITE" id="PS51439">
    <property type="entry name" value="MENTAL"/>
    <property type="match status" value="1"/>
</dbReference>
<dbReference type="Pfam" id="PF10457">
    <property type="entry name" value="MENTAL"/>
    <property type="match status" value="1"/>
</dbReference>
<evidence type="ECO:0000313" key="9">
    <source>
        <dbReference type="RefSeq" id="XP_017889124.1"/>
    </source>
</evidence>
<dbReference type="GO" id="GO:0099044">
    <property type="term" value="P:vesicle tethering to endoplasmic reticulum"/>
    <property type="evidence" value="ECO:0007669"/>
    <property type="project" value="TreeGrafter"/>
</dbReference>
<reference evidence="9 10" key="1">
    <citation type="submission" date="2025-04" db="UniProtKB">
        <authorList>
            <consortium name="RefSeq"/>
        </authorList>
    </citation>
    <scope>IDENTIFICATION</scope>
    <source>
        <tissue evidence="9 10">Whole body</tissue>
    </source>
</reference>
<proteinExistence type="predicted"/>
<gene>
    <name evidence="9 10 11 12" type="primary">LOC108630363</name>
</gene>